<keyword evidence="4" id="KW-1185">Reference proteome</keyword>
<proteinExistence type="predicted"/>
<evidence type="ECO:0000313" key="3">
    <source>
        <dbReference type="EMBL" id="GAA4800736.1"/>
    </source>
</evidence>
<dbReference type="SMART" id="SM00226">
    <property type="entry name" value="LMWPc"/>
    <property type="match status" value="1"/>
</dbReference>
<dbReference type="Gene3D" id="3.40.50.2300">
    <property type="match status" value="1"/>
</dbReference>
<organism evidence="3 4">
    <name type="scientific">Rothia endophytica</name>
    <dbReference type="NCBI Taxonomy" id="1324766"/>
    <lineage>
        <taxon>Bacteria</taxon>
        <taxon>Bacillati</taxon>
        <taxon>Actinomycetota</taxon>
        <taxon>Actinomycetes</taxon>
        <taxon>Micrococcales</taxon>
        <taxon>Micrococcaceae</taxon>
        <taxon>Rothia</taxon>
    </lineage>
</organism>
<evidence type="ECO:0000259" key="2">
    <source>
        <dbReference type="SMART" id="SM00226"/>
    </source>
</evidence>
<evidence type="ECO:0000256" key="1">
    <source>
        <dbReference type="ARBA" id="ARBA00022849"/>
    </source>
</evidence>
<dbReference type="Pfam" id="PF01451">
    <property type="entry name" value="LMWPc"/>
    <property type="match status" value="1"/>
</dbReference>
<dbReference type="RefSeq" id="WP_237204234.1">
    <property type="nucleotide sequence ID" value="NZ_BAABKP010000007.1"/>
</dbReference>
<keyword evidence="1" id="KW-0059">Arsenical resistance</keyword>
<dbReference type="PANTHER" id="PTHR43428:SF1">
    <property type="entry name" value="ARSENATE REDUCTASE"/>
    <property type="match status" value="1"/>
</dbReference>
<protein>
    <submittedName>
        <fullName evidence="3">Low molecular weight phosphatase family protein</fullName>
    </submittedName>
</protein>
<comment type="caution">
    <text evidence="3">The sequence shown here is derived from an EMBL/GenBank/DDBJ whole genome shotgun (WGS) entry which is preliminary data.</text>
</comment>
<dbReference type="PANTHER" id="PTHR43428">
    <property type="entry name" value="ARSENATE REDUCTASE"/>
    <property type="match status" value="1"/>
</dbReference>
<reference evidence="4" key="1">
    <citation type="journal article" date="2019" name="Int. J. Syst. Evol. Microbiol.">
        <title>The Global Catalogue of Microorganisms (GCM) 10K type strain sequencing project: providing services to taxonomists for standard genome sequencing and annotation.</title>
        <authorList>
            <consortium name="The Broad Institute Genomics Platform"/>
            <consortium name="The Broad Institute Genome Sequencing Center for Infectious Disease"/>
            <person name="Wu L."/>
            <person name="Ma J."/>
        </authorList>
    </citation>
    <scope>NUCLEOTIDE SEQUENCE [LARGE SCALE GENOMIC DNA]</scope>
    <source>
        <strain evidence="4">JCM 18541</strain>
    </source>
</reference>
<dbReference type="InterPro" id="IPR036196">
    <property type="entry name" value="Ptyr_pPase_sf"/>
</dbReference>
<sequence length="132" mass="14217">MKTVLFVCVKNGGKSQMAASVMRKVAGDRIKVLSGGTEPGRALNTESVQALEARGYSTHGEFPKAIDPQSLENCTAIVVVGKEAQLDAPAGVRIERWDTIEPSHQGIEGAERMNLILDDIESRVNQLAESLI</sequence>
<dbReference type="Proteomes" id="UP001500187">
    <property type="component" value="Unassembled WGS sequence"/>
</dbReference>
<evidence type="ECO:0000313" key="4">
    <source>
        <dbReference type="Proteomes" id="UP001500187"/>
    </source>
</evidence>
<dbReference type="SUPFAM" id="SSF52788">
    <property type="entry name" value="Phosphotyrosine protein phosphatases I"/>
    <property type="match status" value="1"/>
</dbReference>
<feature type="domain" description="Phosphotyrosine protein phosphatase I" evidence="2">
    <location>
        <begin position="2"/>
        <end position="130"/>
    </location>
</feature>
<accession>A0ABP9BXT0</accession>
<gene>
    <name evidence="3" type="ORF">GCM10023352_21070</name>
</gene>
<dbReference type="InterPro" id="IPR023485">
    <property type="entry name" value="Ptyr_pPase"/>
</dbReference>
<name>A0ABP9BXT0_9MICC</name>
<dbReference type="EMBL" id="BAABKP010000007">
    <property type="protein sequence ID" value="GAA4800736.1"/>
    <property type="molecule type" value="Genomic_DNA"/>
</dbReference>